<protein>
    <submittedName>
        <fullName evidence="1">TIGR03067 domain-containing protein</fullName>
    </submittedName>
</protein>
<comment type="caution">
    <text evidence="1">The sequence shown here is derived from an EMBL/GenBank/DDBJ whole genome shotgun (WGS) entry which is preliminary data.</text>
</comment>
<dbReference type="RefSeq" id="WP_210656022.1">
    <property type="nucleotide sequence ID" value="NZ_JAGKQQ010000001.1"/>
</dbReference>
<keyword evidence="2" id="KW-1185">Reference proteome</keyword>
<dbReference type="Proteomes" id="UP000676565">
    <property type="component" value="Unassembled WGS sequence"/>
</dbReference>
<name>A0ABS5BU59_9BACT</name>
<sequence>MNRLLFLGLFVLCGCSDSTPPDSQCILGEWVVVDFRSPKATEDRGQRRKHAIISEGTWSEQFQGDTFEDFEYAIDPSKSPKELDLTYTDSSGRHLKVRAIYEIVDEDRLRVCLGSPPIVLKNGKPEFVESVRPITFEAKDGPVISYRRKTKRAEWFFGTRD</sequence>
<organism evidence="1 2">
    <name type="scientific">Gemmata palustris</name>
    <dbReference type="NCBI Taxonomy" id="2822762"/>
    <lineage>
        <taxon>Bacteria</taxon>
        <taxon>Pseudomonadati</taxon>
        <taxon>Planctomycetota</taxon>
        <taxon>Planctomycetia</taxon>
        <taxon>Gemmatales</taxon>
        <taxon>Gemmataceae</taxon>
        <taxon>Gemmata</taxon>
    </lineage>
</organism>
<dbReference type="NCBIfam" id="TIGR03067">
    <property type="entry name" value="Planc_TIGR03067"/>
    <property type="match status" value="1"/>
</dbReference>
<accession>A0ABS5BU59</accession>
<evidence type="ECO:0000313" key="2">
    <source>
        <dbReference type="Proteomes" id="UP000676565"/>
    </source>
</evidence>
<gene>
    <name evidence="1" type="ORF">J8F10_18190</name>
</gene>
<dbReference type="PROSITE" id="PS51257">
    <property type="entry name" value="PROKAR_LIPOPROTEIN"/>
    <property type="match status" value="1"/>
</dbReference>
<dbReference type="EMBL" id="JAGKQQ010000001">
    <property type="protein sequence ID" value="MBP3957195.1"/>
    <property type="molecule type" value="Genomic_DNA"/>
</dbReference>
<dbReference type="InterPro" id="IPR017504">
    <property type="entry name" value="CHP03067_Planctomycetes"/>
</dbReference>
<evidence type="ECO:0000313" key="1">
    <source>
        <dbReference type="EMBL" id="MBP3957195.1"/>
    </source>
</evidence>
<proteinExistence type="predicted"/>
<reference evidence="1 2" key="1">
    <citation type="submission" date="2021-04" db="EMBL/GenBank/DDBJ databases">
        <authorList>
            <person name="Ivanova A."/>
        </authorList>
    </citation>
    <scope>NUCLEOTIDE SEQUENCE [LARGE SCALE GENOMIC DNA]</scope>
    <source>
        <strain evidence="1 2">G18</strain>
    </source>
</reference>